<accession>A0ABV3P153</accession>
<name>A0ABV3P153_9ACTN</name>
<comment type="caution">
    <text evidence="1">The sequence shown here is derived from an EMBL/GenBank/DDBJ whole genome shotgun (WGS) entry which is preliminary data.</text>
</comment>
<proteinExistence type="predicted"/>
<dbReference type="Proteomes" id="UP001555826">
    <property type="component" value="Unassembled WGS sequence"/>
</dbReference>
<dbReference type="EMBL" id="JBFNQN010000001">
    <property type="protein sequence ID" value="MEW9263346.1"/>
    <property type="molecule type" value="Genomic_DNA"/>
</dbReference>
<dbReference type="RefSeq" id="WP_367635936.1">
    <property type="nucleotide sequence ID" value="NZ_JBFNQN010000001.1"/>
</dbReference>
<gene>
    <name evidence="1" type="ORF">AB1207_01170</name>
</gene>
<organism evidence="1 2">
    <name type="scientific">Kineococcus endophyticus</name>
    <dbReference type="NCBI Taxonomy" id="1181883"/>
    <lineage>
        <taxon>Bacteria</taxon>
        <taxon>Bacillati</taxon>
        <taxon>Actinomycetota</taxon>
        <taxon>Actinomycetes</taxon>
        <taxon>Kineosporiales</taxon>
        <taxon>Kineosporiaceae</taxon>
        <taxon>Kineococcus</taxon>
    </lineage>
</organism>
<evidence type="ECO:0000313" key="2">
    <source>
        <dbReference type="Proteomes" id="UP001555826"/>
    </source>
</evidence>
<keyword evidence="2" id="KW-1185">Reference proteome</keyword>
<protein>
    <submittedName>
        <fullName evidence="1">Uncharacterized protein</fullName>
    </submittedName>
</protein>
<evidence type="ECO:0000313" key="1">
    <source>
        <dbReference type="EMBL" id="MEW9263346.1"/>
    </source>
</evidence>
<reference evidence="1 2" key="1">
    <citation type="submission" date="2024-07" db="EMBL/GenBank/DDBJ databases">
        <authorList>
            <person name="Thanompreechachai J."/>
            <person name="Duangmal K."/>
        </authorList>
    </citation>
    <scope>NUCLEOTIDE SEQUENCE [LARGE SCALE GENOMIC DNA]</scope>
    <source>
        <strain evidence="1 2">KCTC 19886</strain>
    </source>
</reference>
<sequence>MTTRDNWAELSEVATLVALALEADEGHRLDTLGAIIVPLVERGDAATLAHMLSRAITLAELLVTKEMDTRIDADLNPSTGPVLGYLLSLSAEAGKRAARGEQ</sequence>